<feature type="domain" description="Thiamine pyrophosphate enzyme TPP-binding" evidence="2">
    <location>
        <begin position="47"/>
        <end position="210"/>
    </location>
</feature>
<organism evidence="3">
    <name type="scientific">Muribaculaceae bacterium Z82</name>
    <dbReference type="NCBI Taxonomy" id="2304548"/>
    <lineage>
        <taxon>Bacteria</taxon>
        <taxon>Pseudomonadati</taxon>
        <taxon>Bacteroidota</taxon>
        <taxon>Bacteroidia</taxon>
        <taxon>Bacteroidales</taxon>
        <taxon>Muribaculaceae</taxon>
    </lineage>
</organism>
<dbReference type="GO" id="GO:0030976">
    <property type="term" value="F:thiamine pyrophosphate binding"/>
    <property type="evidence" value="ECO:0007669"/>
    <property type="project" value="InterPro"/>
</dbReference>
<name>A0A7C9P5R7_9BACT</name>
<dbReference type="EMBL" id="QWKH01000073">
    <property type="protein sequence ID" value="NBI35091.1"/>
    <property type="molecule type" value="Genomic_DNA"/>
</dbReference>
<dbReference type="InterPro" id="IPR011766">
    <property type="entry name" value="TPP_enzyme_TPP-bd"/>
</dbReference>
<protein>
    <submittedName>
        <fullName evidence="3">Pyruvate synthase subunit beta</fullName>
    </submittedName>
</protein>
<dbReference type="PANTHER" id="PTHR42897:SF1">
    <property type="entry name" value="2-OXOACID OXIDOREDUCTASE (FERREDOXIN)"/>
    <property type="match status" value="1"/>
</dbReference>
<dbReference type="Pfam" id="PF02775">
    <property type="entry name" value="TPP_enzyme_C"/>
    <property type="match status" value="1"/>
</dbReference>
<comment type="caution">
    <text evidence="3">The sequence shown here is derived from an EMBL/GenBank/DDBJ whole genome shotgun (WGS) entry which is preliminary data.</text>
</comment>
<reference evidence="3" key="1">
    <citation type="submission" date="2018-08" db="EMBL/GenBank/DDBJ databases">
        <title>Murine metabolic-syndrome-specific gut microbial biobank.</title>
        <authorList>
            <person name="Liu C."/>
        </authorList>
    </citation>
    <scope>NUCLEOTIDE SEQUENCE [LARGE SCALE GENOMIC DNA]</scope>
    <source>
        <strain evidence="3">Z82</strain>
    </source>
</reference>
<dbReference type="GO" id="GO:0044281">
    <property type="term" value="P:small molecule metabolic process"/>
    <property type="evidence" value="ECO:0007669"/>
    <property type="project" value="UniProtKB-ARBA"/>
</dbReference>
<dbReference type="SUPFAM" id="SSF52518">
    <property type="entry name" value="Thiamin diphosphate-binding fold (THDP-binding)"/>
    <property type="match status" value="1"/>
</dbReference>
<keyword evidence="3" id="KW-0670">Pyruvate</keyword>
<sequence length="309" mass="32917">MAVNARNMTDDELFFGHKACAGCGGSLAVRAALKALGRNAVAALPAGCMSAVGFNFPQLSFANNAMITPFAATASVLSGIEAGLRAQGVKPDDCTVVGFAGDGGTADIGLQALSGAIDRNDDMLYICYDNEAYMNTGIQKSSLTPFGARTTTTPAGSNAHGCLTSKKNLFEIVAAHGIPYAATASIGYLPDFMRKVERARDVKGTRYIHVIAPCPTGWGCGVEETVDIARAMVDCGLWYLAEFEGPALAGADHPFGRFTLNRNPAQFASVADYLRRQSRFRALSDQEIAQVEADRDRKWAAMRERWIAG</sequence>
<dbReference type="CDD" id="cd03376">
    <property type="entry name" value="TPP_PFOR_porB_like"/>
    <property type="match status" value="1"/>
</dbReference>
<dbReference type="PANTHER" id="PTHR42897">
    <property type="entry name" value="PYRUVATE SYNTHASE SUBUNIT PORB"/>
    <property type="match status" value="1"/>
</dbReference>
<evidence type="ECO:0000313" key="3">
    <source>
        <dbReference type="EMBL" id="NBI35091.1"/>
    </source>
</evidence>
<accession>A0A7C9P5R7</accession>
<keyword evidence="1" id="KW-0560">Oxidoreductase</keyword>
<dbReference type="InterPro" id="IPR029061">
    <property type="entry name" value="THDP-binding"/>
</dbReference>
<dbReference type="GO" id="GO:0016491">
    <property type="term" value="F:oxidoreductase activity"/>
    <property type="evidence" value="ECO:0007669"/>
    <property type="project" value="UniProtKB-KW"/>
</dbReference>
<evidence type="ECO:0000259" key="2">
    <source>
        <dbReference type="Pfam" id="PF02775"/>
    </source>
</evidence>
<dbReference type="InterPro" id="IPR051479">
    <property type="entry name" value="PorB-like"/>
</dbReference>
<evidence type="ECO:0000256" key="1">
    <source>
        <dbReference type="ARBA" id="ARBA00023002"/>
    </source>
</evidence>
<dbReference type="Gene3D" id="3.40.50.970">
    <property type="match status" value="2"/>
</dbReference>
<proteinExistence type="predicted"/>
<gene>
    <name evidence="3" type="ORF">D1639_08640</name>
</gene>
<dbReference type="AlphaFoldDB" id="A0A7C9P5R7"/>